<proteinExistence type="predicted"/>
<sequence length="127" mass="13910">MTLLSTEQNMATDHRLTIAVFGESDTLTPAIRSAWSEASMILQGPYSSTSVDEHDWHFGCAVIDVRYGPERMLPLMETLDSKAIPYIFFVPLCAVGHHQGPFVLSAAKDEIRHIVSALAAQGRGATH</sequence>
<dbReference type="EMBL" id="JAVIZC010000001">
    <property type="protein sequence ID" value="MDR6100840.1"/>
    <property type="molecule type" value="Genomic_DNA"/>
</dbReference>
<gene>
    <name evidence="1" type="ORF">QE369_001018</name>
</gene>
<accession>A0AAJ2EQ49</accession>
<protein>
    <submittedName>
        <fullName evidence="1">Uncharacterized protein</fullName>
    </submittedName>
</protein>
<dbReference type="Proteomes" id="UP001255601">
    <property type="component" value="Unassembled WGS sequence"/>
</dbReference>
<evidence type="ECO:0000313" key="1">
    <source>
        <dbReference type="EMBL" id="MDR6100840.1"/>
    </source>
</evidence>
<dbReference type="AlphaFoldDB" id="A0AAJ2EQ49"/>
<evidence type="ECO:0000313" key="2">
    <source>
        <dbReference type="Proteomes" id="UP001255601"/>
    </source>
</evidence>
<organism evidence="1 2">
    <name type="scientific">Agrobacterium larrymoorei</name>
    <dbReference type="NCBI Taxonomy" id="160699"/>
    <lineage>
        <taxon>Bacteria</taxon>
        <taxon>Pseudomonadati</taxon>
        <taxon>Pseudomonadota</taxon>
        <taxon>Alphaproteobacteria</taxon>
        <taxon>Hyphomicrobiales</taxon>
        <taxon>Rhizobiaceae</taxon>
        <taxon>Rhizobium/Agrobacterium group</taxon>
        <taxon>Agrobacterium</taxon>
    </lineage>
</organism>
<name>A0AAJ2EQ49_9HYPH</name>
<dbReference type="RefSeq" id="WP_309769832.1">
    <property type="nucleotide sequence ID" value="NZ_JAVIZC010000001.1"/>
</dbReference>
<comment type="caution">
    <text evidence="1">The sequence shown here is derived from an EMBL/GenBank/DDBJ whole genome shotgun (WGS) entry which is preliminary data.</text>
</comment>
<reference evidence="1" key="1">
    <citation type="submission" date="2023-08" db="EMBL/GenBank/DDBJ databases">
        <title>Functional and genomic diversity of the sorghum phyllosphere microbiome.</title>
        <authorList>
            <person name="Shade A."/>
        </authorList>
    </citation>
    <scope>NUCLEOTIDE SEQUENCE</scope>
    <source>
        <strain evidence="1">SORGH_AS_0974</strain>
    </source>
</reference>